<keyword evidence="10" id="KW-0677">Repeat</keyword>
<dbReference type="FunFam" id="3.80.10.10:FF:000177">
    <property type="entry name" value="Leucine-rich repeat receptor-like serine/threonine-protein kinase At1g17230"/>
    <property type="match status" value="2"/>
</dbReference>
<dbReference type="GO" id="GO:0004674">
    <property type="term" value="F:protein serine/threonine kinase activity"/>
    <property type="evidence" value="ECO:0007669"/>
    <property type="project" value="UniProtKB-KW"/>
</dbReference>
<sequence length="2982" mass="328028">MMIVPTIFNFLQCITFLYLFAVTFATTEEATALLKWKATFQNQNNSLLASWTLSGPAGTNSIGAASSNACEDWYGVTCSNGRVYMLNMTNAGINGTLYDFPFSSLPFLGYLDLSINNFSGTIPPEIGKLTNLGYLDLSFNQISGIIPPQIGSLTKLETLHIFNSQLYGSIPEEIGHLRSLTELALNSNSLSGSIPASLGTLDKLSYLHLYENHLSGSIPAEIGKLVNLLQLFLDSNKLTGHIPPEIGKLVNLLQLFLDSNQLTGHIPTSFGNLRNLQTLFLRVNKLSGSIPKELAYLDNLVVIEMDENQFSGHLPDNLCQGGKLENFTVNSNKLTGPIPRSLSNCSSFKRVRFNNNSFTGNLSEAFGIHPELKFIDLSDNDFHGELSSNWGKYKNLTTFWIARNNISGSIPPEIGNIKGLLGLDLSANHLVGQIPEEFGKLTSLVELSLKNNQISGNIPQELGSLTNLDSLDLSDNRLNGSIPTFLGDYQHLFHLNLSCNKFGQKIPKEIGKYPQLTNLKYLVNLNLSHNSLSGHIPEEFDSLTGLQDVVLSYNELEGPIPNNNAFMNASLEGNKGLCGNVTGFQPCERPSSMVKKHSMAKGHKLILITVLPILGALVLLCAFAGSLFMCDQRRRVGDVERRDSIDKDDGLLSISSLHGNSLYWDILIATEEFDATFCIGKGGFGSVYKVNLPSLGNVAVKRLHSSLEIKHHKSFMNEVSTLTGIKHRNIVRLYGFCSNAQHSFLVYEYVERGSLSSILSNEVESKKLDWLTRVNIIKGVAYALSYMHHDCSPPIVHRDMSSSNVLLDSEFEARVSDFGIAKILKPDSSNCTALAGTYGYVAPELAYTLKVTEMCDVYSFGVLALEVIKGKHLGEYLALLANPSTRDVQLSDLLDERLPHPEDEVKEFLVFIVKLAISCLCVIFLYLFAVTFATTEEATALLKWKASFQNQNNSLLASWTLSGPAGTNSIGAASYNACEDWYGVTCSNGRVYMLNMTNAGINGTLYDFPFSSLPFLGYLDLSINNFSGTIPPEIGKLTNLGYLDLSFNQISGIIPPQIGSLTKLETLHIFNSQLNGSIPEEIGHLRSLTELELNSNSLSGSIPASLGTLDKLSYLHLYENHLSGSIPAEIGKLVNLLQLFLDSNKLTGHIPPEIGKLVNLLQLFLDSNQLTGHIPTSFGNLRNLQTLYLRANKLSGSIPKELAYLDNLVVIEMDENQFSGHLPERLCNGGKLEILTVNRNKLTGTIPRCLSNCSSFKRVRFDNNGFTGNLSEAFGIHPELKFIDLSDNDFHGELSSNWGKCKNLTTFCLARNNISGSIPPEIGNIKGLLGLDLSANHLVGQIPEEFGKLTSLVELSLKNNQISGNIPQELGSLTNLDSLDLSDNRLNGSIPTFLGDYQHLFHLNLSCNKFGQKIPKEIGGITHLNVLDLSHNLLLTNLKYLVNLNLSHNSLSGHIPEEFDSLTGLQDVVLSYNELEGPIPNNNAFMNASLEGNKGLCGNVTGFQPCERPSSMVKKHSMAKGHKLILITVLPILGALVLLCAFAGSLFMCDQRRRVGDVERRDGDGWLSISMLDGKALYRDILNATEEFDAKFCIGQGGQGSVYKVNLPLLGDIAVKRLHSSFQNTHPKSFINEVRALTGIKHRNIVSLYGYCSKAQHSLLVYEYVERGSLSSVLSNEVESKKLDWLKRVNIIKGVAFALSYMHQDCSPPIVHRDIRSSNVLLDSEYEARVADFGIAKILNPDSSNCTALAGTYGYVAPELAYTMKVTQMCDVYSFGVLSLEIIKGKHVGEYITVLANSSTIDPEQLSNLLDERLPYPEDRVKDVLVFIINLACSCLLQTPNSRPTMHFISHKLSSMDARPPALYRDILNATEEFDAKYFIGQGGHGNVYKVNLSSFGNVAVKRLHSSFQNTHPKSFINEVRALTGIKHRNIVNLYGYCSKAQHSLWFTSMWRVEVRLCVTFLYLFAVTFATTEEATALLKWKASFQNQNNSLLASWTLSGPAGTNSIGAASSNACEDWYGVTCSNGRVYMLNMTNAGINGTLYDFPFSSLPFLGYLDLSINNFSGTIPPEIGKLTNLGYLDLSFNQISGIIPPQIGSLTKLETLHIFNSQLYGSIPEEIGHLRSLTELALNSNSLSGSIPASLGTLDKLSYLHLYENHLSGSIPAEIGKLVNLLQLFLDSNKLTGHIPPEIGKLVNLLQLFLDSNQLTGHIPAEIGKMKSLQELSISSNNFSGPIPKAIGELTELHLLYLHSNQLSGPIPSELGNLRQLNDLQLSTNQLTGPIPTSFGNLRNLQTLFLRANKLSGSIPKELAYLDNLVVIEMDENQFSGHLPENLCQGGKLEAFTVNSNKLTGPIPRSLSNCSSFKRVRFNNNSFTGNLSEAFGNYPELQFIHLSDNDFHGELSSNWGKCKNLTTFCLARNNISGSIPPEIGNIKGLSGLDLSANHLVGQIPKEFGKLTSLVDLSLKNNQISGNIPQELGSLTNLDSLDLSDNRLNGSIPTFLGDYQHLFHLNLSCNKFGQKIPKEIGGITHLNVLDLSHNLLVGEIPPQLTNLKYLVNLNLSHNSLSGHIPEEFDSLTGLQYVVLSYNELEGPIPNNNAFMNASLEGNKGLCGNVTGFQPCERPSSMVKKHSMAKGHKLILITVLPILGALVLLCAFAGSLFMCDQRRRVGDVERRDSIGKDDGLLSISSLHGSSLYWDILKATEEFDATFCVGKGGFGSVYKVNLPSLGNVAVKRLHSSLEIKHHKSFMNEVRALTGIKHRNIVRLYGFCSNAQHSFLVYEYVERGSLSSILSNELESKKLDWLTRVNIIKGVAYALSYMHHDCSPPIVHRDMSSSNVLLDSEFEACVSDFGIAKILKPDSSNCTALAGTYGYVAPELAYTLKVTEMCDVYSFGVLALEVIKGKHLGEYLALLANPSTRDVQLSDLLDERLPHPEDEVKEFLVFIVKLAISCLVENPKSRPTMHFISHMLSMDPPNHQIP</sequence>
<dbReference type="EC" id="2.7.11.1" evidence="2"/>
<dbReference type="FunFam" id="1.10.510.10:FF:000479">
    <property type="entry name" value="Leucine-rich repeat receptor-like protein kinase"/>
    <property type="match status" value="1"/>
</dbReference>
<feature type="binding site" evidence="20">
    <location>
        <position position="1902"/>
    </location>
    <ligand>
        <name>ATP</name>
        <dbReference type="ChEBI" id="CHEBI:30616"/>
    </ligand>
</feature>
<dbReference type="InterPro" id="IPR017441">
    <property type="entry name" value="Protein_kinase_ATP_BS"/>
</dbReference>
<evidence type="ECO:0000256" key="19">
    <source>
        <dbReference type="ARBA" id="ARBA00048679"/>
    </source>
</evidence>
<dbReference type="FunFam" id="3.80.10.10:FF:000416">
    <property type="entry name" value="Probable leucine-rich repeat receptor-like protein kinase At5g63930"/>
    <property type="match status" value="3"/>
</dbReference>
<evidence type="ECO:0000256" key="1">
    <source>
        <dbReference type="ARBA" id="ARBA00004251"/>
    </source>
</evidence>
<dbReference type="Proteomes" id="UP000004994">
    <property type="component" value="Chromosome 4"/>
</dbReference>
<dbReference type="FunFam" id="3.80.10.10:FF:000356">
    <property type="entry name" value="LRR receptor-like serine/threonine-protein kinase"/>
    <property type="match status" value="1"/>
</dbReference>
<keyword evidence="16" id="KW-0675">Receptor</keyword>
<evidence type="ECO:0000256" key="16">
    <source>
        <dbReference type="ARBA" id="ARBA00023170"/>
    </source>
</evidence>
<dbReference type="Pfam" id="PF08263">
    <property type="entry name" value="LRRNT_2"/>
    <property type="match status" value="3"/>
</dbReference>
<dbReference type="SUPFAM" id="SSF56112">
    <property type="entry name" value="Protein kinase-like (PK-like)"/>
    <property type="match status" value="4"/>
</dbReference>
<dbReference type="Gene3D" id="1.10.510.10">
    <property type="entry name" value="Transferase(Phosphotransferase) domain 1"/>
    <property type="match status" value="3"/>
</dbReference>
<evidence type="ECO:0000256" key="9">
    <source>
        <dbReference type="ARBA" id="ARBA00022729"/>
    </source>
</evidence>
<dbReference type="Pfam" id="PF23598">
    <property type="entry name" value="LRR_14"/>
    <property type="match status" value="3"/>
</dbReference>
<feature type="transmembrane region" description="Helical" evidence="21">
    <location>
        <begin position="1524"/>
        <end position="1547"/>
    </location>
</feature>
<dbReference type="InterPro" id="IPR032675">
    <property type="entry name" value="LRR_dom_sf"/>
</dbReference>
<evidence type="ECO:0000313" key="24">
    <source>
        <dbReference type="EnsemblPlants" id="Solyc04g074000.3.1"/>
    </source>
</evidence>
<evidence type="ECO:0000256" key="17">
    <source>
        <dbReference type="ARBA" id="ARBA00023180"/>
    </source>
</evidence>
<evidence type="ECO:0000256" key="3">
    <source>
        <dbReference type="ARBA" id="ARBA00022475"/>
    </source>
</evidence>
<dbReference type="Pfam" id="PF13855">
    <property type="entry name" value="LRR_8"/>
    <property type="match status" value="3"/>
</dbReference>
<dbReference type="InterPro" id="IPR013210">
    <property type="entry name" value="LRR_N_plant-typ"/>
</dbReference>
<dbReference type="Pfam" id="PF00560">
    <property type="entry name" value="LRR_1"/>
    <property type="match status" value="16"/>
</dbReference>
<dbReference type="Gene3D" id="3.80.10.10">
    <property type="entry name" value="Ribonuclease Inhibitor"/>
    <property type="match status" value="10"/>
</dbReference>
<name>A0A3Q7H012_SOLLC</name>
<dbReference type="PROSITE" id="PS00107">
    <property type="entry name" value="PROTEIN_KINASE_ATP"/>
    <property type="match status" value="3"/>
</dbReference>
<feature type="binding site" evidence="20">
    <location>
        <position position="2736"/>
    </location>
    <ligand>
        <name>ATP</name>
        <dbReference type="ChEBI" id="CHEBI:30616"/>
    </ligand>
</feature>
<feature type="binding site" evidence="20">
    <location>
        <position position="701"/>
    </location>
    <ligand>
        <name>ATP</name>
        <dbReference type="ChEBI" id="CHEBI:30616"/>
    </ligand>
</feature>
<evidence type="ECO:0000256" key="2">
    <source>
        <dbReference type="ARBA" id="ARBA00012513"/>
    </source>
</evidence>
<keyword evidence="12" id="KW-0418">Kinase</keyword>
<dbReference type="FunFam" id="3.80.10.10:FF:000233">
    <property type="entry name" value="Leucine-rich repeat receptor-like protein kinase TDR"/>
    <property type="match status" value="1"/>
</dbReference>
<keyword evidence="6" id="KW-0433">Leucine-rich repeat</keyword>
<evidence type="ECO:0000256" key="22">
    <source>
        <dbReference type="SAM" id="SignalP"/>
    </source>
</evidence>
<feature type="domain" description="Protein kinase" evidence="23">
    <location>
        <begin position="2708"/>
        <end position="2973"/>
    </location>
</feature>
<evidence type="ECO:0000313" key="25">
    <source>
        <dbReference type="Proteomes" id="UP000004994"/>
    </source>
</evidence>
<dbReference type="SMART" id="SM00219">
    <property type="entry name" value="TyrKc"/>
    <property type="match status" value="3"/>
</dbReference>
<dbReference type="GO" id="GO:0005524">
    <property type="term" value="F:ATP binding"/>
    <property type="evidence" value="ECO:0007669"/>
    <property type="project" value="UniProtKB-UniRule"/>
</dbReference>
<feature type="chain" id="PRO_5018787939" description="non-specific serine/threonine protein kinase" evidence="22">
    <location>
        <begin position="26"/>
        <end position="2982"/>
    </location>
</feature>
<dbReference type="InterPro" id="IPR020635">
    <property type="entry name" value="Tyr_kinase_cat_dom"/>
</dbReference>
<feature type="transmembrane region" description="Helical" evidence="21">
    <location>
        <begin position="908"/>
        <end position="929"/>
    </location>
</feature>
<keyword evidence="17" id="KW-0325">Glycoprotein</keyword>
<dbReference type="SUPFAM" id="SSF52058">
    <property type="entry name" value="L domain-like"/>
    <property type="match status" value="3"/>
</dbReference>
<dbReference type="PROSITE" id="PS51450">
    <property type="entry name" value="LRR"/>
    <property type="match status" value="1"/>
</dbReference>
<dbReference type="PROSITE" id="PS00109">
    <property type="entry name" value="PROTEIN_KINASE_TYR"/>
    <property type="match status" value="3"/>
</dbReference>
<keyword evidence="13 20" id="KW-0067">ATP-binding</keyword>
<accession>A0A3Q7H012</accession>
<keyword evidence="11 20" id="KW-0547">Nucleotide-binding</keyword>
<feature type="domain" description="Protein kinase" evidence="23">
    <location>
        <begin position="673"/>
        <end position="982"/>
    </location>
</feature>
<dbReference type="FunFam" id="1.10.510.10:FF:000445">
    <property type="entry name" value="MDIS1-interacting receptor like kinase 2"/>
    <property type="match status" value="1"/>
</dbReference>
<dbReference type="Gene3D" id="3.30.200.20">
    <property type="entry name" value="Phosphorylase Kinase, domain 1"/>
    <property type="match status" value="4"/>
</dbReference>
<evidence type="ECO:0000256" key="11">
    <source>
        <dbReference type="ARBA" id="ARBA00022741"/>
    </source>
</evidence>
<proteinExistence type="predicted"/>
<evidence type="ECO:0000256" key="21">
    <source>
        <dbReference type="SAM" id="Phobius"/>
    </source>
</evidence>
<keyword evidence="8 21" id="KW-0812">Transmembrane</keyword>
<dbReference type="FunFam" id="3.80.10.10:FF:000400">
    <property type="entry name" value="Nuclear pore complex protein NUP107"/>
    <property type="match status" value="3"/>
</dbReference>
<keyword evidence="7" id="KW-0808">Transferase</keyword>
<dbReference type="Pfam" id="PF07714">
    <property type="entry name" value="PK_Tyr_Ser-Thr"/>
    <property type="match status" value="2"/>
</dbReference>
<dbReference type="InterPro" id="IPR000719">
    <property type="entry name" value="Prot_kinase_dom"/>
</dbReference>
<evidence type="ECO:0000256" key="18">
    <source>
        <dbReference type="ARBA" id="ARBA00047899"/>
    </source>
</evidence>
<dbReference type="SMART" id="SM00365">
    <property type="entry name" value="LRR_SD22"/>
    <property type="match status" value="17"/>
</dbReference>
<evidence type="ECO:0000259" key="23">
    <source>
        <dbReference type="PROSITE" id="PS50011"/>
    </source>
</evidence>
<evidence type="ECO:0000256" key="14">
    <source>
        <dbReference type="ARBA" id="ARBA00022989"/>
    </source>
</evidence>
<dbReference type="EnsemblPlants" id="Solyc04g074000.3.1">
    <property type="protein sequence ID" value="Solyc04g074000.3.1"/>
    <property type="gene ID" value="Solyc04g074000.3"/>
</dbReference>
<comment type="catalytic activity">
    <reaction evidence="18">
        <text>L-threonyl-[protein] + ATP = O-phospho-L-threonyl-[protein] + ADP + H(+)</text>
        <dbReference type="Rhea" id="RHEA:46608"/>
        <dbReference type="Rhea" id="RHEA-COMP:11060"/>
        <dbReference type="Rhea" id="RHEA-COMP:11605"/>
        <dbReference type="ChEBI" id="CHEBI:15378"/>
        <dbReference type="ChEBI" id="CHEBI:30013"/>
        <dbReference type="ChEBI" id="CHEBI:30616"/>
        <dbReference type="ChEBI" id="CHEBI:61977"/>
        <dbReference type="ChEBI" id="CHEBI:456216"/>
        <dbReference type="EC" id="2.7.11.1"/>
    </reaction>
</comment>
<keyword evidence="25" id="KW-1185">Reference proteome</keyword>
<feature type="transmembrane region" description="Helical" evidence="21">
    <location>
        <begin position="605"/>
        <end position="628"/>
    </location>
</feature>
<dbReference type="InterPro" id="IPR051716">
    <property type="entry name" value="Plant_RL_S/T_kinase"/>
</dbReference>
<feature type="signal peptide" evidence="22">
    <location>
        <begin position="1"/>
        <end position="25"/>
    </location>
</feature>
<keyword evidence="4" id="KW-0723">Serine/threonine-protein kinase</keyword>
<evidence type="ECO:0000256" key="10">
    <source>
        <dbReference type="ARBA" id="ARBA00022737"/>
    </source>
</evidence>
<dbReference type="InterPro" id="IPR001245">
    <property type="entry name" value="Ser-Thr/Tyr_kinase_cat_dom"/>
</dbReference>
<dbReference type="GO" id="GO:0009791">
    <property type="term" value="P:post-embryonic development"/>
    <property type="evidence" value="ECO:0007669"/>
    <property type="project" value="UniProtKB-ARBA"/>
</dbReference>
<dbReference type="GO" id="GO:0004713">
    <property type="term" value="F:protein tyrosine kinase activity"/>
    <property type="evidence" value="ECO:0007669"/>
    <property type="project" value="InterPro"/>
</dbReference>
<dbReference type="PaxDb" id="4081-Solyc04g074020.2.1"/>
<evidence type="ECO:0000256" key="6">
    <source>
        <dbReference type="ARBA" id="ARBA00022614"/>
    </source>
</evidence>
<evidence type="ECO:0000256" key="5">
    <source>
        <dbReference type="ARBA" id="ARBA00022553"/>
    </source>
</evidence>
<feature type="transmembrane region" description="Helical" evidence="21">
    <location>
        <begin position="2640"/>
        <end position="2664"/>
    </location>
</feature>
<reference evidence="24" key="1">
    <citation type="journal article" date="2012" name="Nature">
        <title>The tomato genome sequence provides insights into fleshy fruit evolution.</title>
        <authorList>
            <consortium name="Tomato Genome Consortium"/>
        </authorList>
    </citation>
    <scope>NUCLEOTIDE SEQUENCE [LARGE SCALE GENOMIC DNA]</scope>
    <source>
        <strain evidence="24">cv. Heinz 1706</strain>
    </source>
</reference>
<evidence type="ECO:0000256" key="7">
    <source>
        <dbReference type="ARBA" id="ARBA00022679"/>
    </source>
</evidence>
<evidence type="ECO:0000256" key="20">
    <source>
        <dbReference type="PROSITE-ProRule" id="PRU10141"/>
    </source>
</evidence>
<protein>
    <recommendedName>
        <fullName evidence="2">non-specific serine/threonine protein kinase</fullName>
        <ecNumber evidence="2">2.7.11.1</ecNumber>
    </recommendedName>
</protein>
<dbReference type="SMART" id="SM00369">
    <property type="entry name" value="LRR_TYP"/>
    <property type="match status" value="28"/>
</dbReference>
<dbReference type="InterPro" id="IPR008266">
    <property type="entry name" value="Tyr_kinase_AS"/>
</dbReference>
<evidence type="ECO:0000256" key="13">
    <source>
        <dbReference type="ARBA" id="ARBA00022840"/>
    </source>
</evidence>
<dbReference type="InterPro" id="IPR055414">
    <property type="entry name" value="LRR_R13L4/SHOC2-like"/>
</dbReference>
<dbReference type="FunFam" id="3.30.200.20:FF:000309">
    <property type="entry name" value="Leucine-rich repeat receptor protein kinase MSP1"/>
    <property type="match status" value="3"/>
</dbReference>
<evidence type="ECO:0000256" key="15">
    <source>
        <dbReference type="ARBA" id="ARBA00023136"/>
    </source>
</evidence>
<evidence type="ECO:0000256" key="12">
    <source>
        <dbReference type="ARBA" id="ARBA00022777"/>
    </source>
</evidence>
<keyword evidence="5" id="KW-0597">Phosphoprotein</keyword>
<dbReference type="PROSITE" id="PS50011">
    <property type="entry name" value="PROTEIN_KINASE_DOM"/>
    <property type="match status" value="3"/>
</dbReference>
<dbReference type="Pfam" id="PF00069">
    <property type="entry name" value="Pkinase"/>
    <property type="match status" value="2"/>
</dbReference>
<organism evidence="24">
    <name type="scientific">Solanum lycopersicum</name>
    <name type="common">Tomato</name>
    <name type="synonym">Lycopersicon esculentum</name>
    <dbReference type="NCBI Taxonomy" id="4081"/>
    <lineage>
        <taxon>Eukaryota</taxon>
        <taxon>Viridiplantae</taxon>
        <taxon>Streptophyta</taxon>
        <taxon>Embryophyta</taxon>
        <taxon>Tracheophyta</taxon>
        <taxon>Spermatophyta</taxon>
        <taxon>Magnoliopsida</taxon>
        <taxon>eudicotyledons</taxon>
        <taxon>Gunneridae</taxon>
        <taxon>Pentapetalae</taxon>
        <taxon>asterids</taxon>
        <taxon>lamiids</taxon>
        <taxon>Solanales</taxon>
        <taxon>Solanaceae</taxon>
        <taxon>Solanoideae</taxon>
        <taxon>Solaneae</taxon>
        <taxon>Solanum</taxon>
        <taxon>Solanum subgen. Lycopersicon</taxon>
    </lineage>
</organism>
<dbReference type="OMA" id="EDWYGVT"/>
<dbReference type="FunFam" id="1.10.510.10:FF:000358">
    <property type="entry name" value="Putative leucine-rich repeat receptor-like serine/threonine-protein kinase"/>
    <property type="match status" value="1"/>
</dbReference>
<keyword evidence="14 21" id="KW-1133">Transmembrane helix</keyword>
<dbReference type="Gramene" id="Solyc04g074000.3.1">
    <property type="protein sequence ID" value="Solyc04g074000.3.1"/>
    <property type="gene ID" value="Solyc04g074000.3"/>
</dbReference>
<comment type="subcellular location">
    <subcellularLocation>
        <location evidence="1">Cell membrane</location>
        <topology evidence="1">Single-pass type I membrane protein</topology>
    </subcellularLocation>
</comment>
<keyword evidence="15 21" id="KW-0472">Membrane</keyword>
<feature type="domain" description="Protein kinase" evidence="23">
    <location>
        <begin position="1588"/>
        <end position="1854"/>
    </location>
</feature>
<reference evidence="24" key="2">
    <citation type="submission" date="2019-01" db="UniProtKB">
        <authorList>
            <consortium name="EnsemblPlants"/>
        </authorList>
    </citation>
    <scope>IDENTIFICATION</scope>
    <source>
        <strain evidence="24">cv. Heinz 1706</strain>
    </source>
</reference>
<dbReference type="InterPro" id="IPR011009">
    <property type="entry name" value="Kinase-like_dom_sf"/>
</dbReference>
<dbReference type="PANTHER" id="PTHR48053">
    <property type="entry name" value="LEUCINE RICH REPEAT FAMILY PROTEIN, EXPRESSED"/>
    <property type="match status" value="1"/>
</dbReference>
<dbReference type="GO" id="GO:0050832">
    <property type="term" value="P:defense response to fungus"/>
    <property type="evidence" value="ECO:0007669"/>
    <property type="project" value="UniProtKB-ARBA"/>
</dbReference>
<evidence type="ECO:0000256" key="4">
    <source>
        <dbReference type="ARBA" id="ARBA00022527"/>
    </source>
</evidence>
<dbReference type="InterPro" id="IPR001611">
    <property type="entry name" value="Leu-rich_rpt"/>
</dbReference>
<keyword evidence="9 22" id="KW-0732">Signal</keyword>
<dbReference type="InParanoid" id="A0A3Q7H012"/>
<dbReference type="SUPFAM" id="SSF52047">
    <property type="entry name" value="RNI-like"/>
    <property type="match status" value="3"/>
</dbReference>
<dbReference type="PANTHER" id="PTHR48053:SF163">
    <property type="entry name" value="MDIS1-INTERACTING RECEPTOR LIKE KINASE 2-LIKE"/>
    <property type="match status" value="1"/>
</dbReference>
<evidence type="ECO:0000256" key="8">
    <source>
        <dbReference type="ARBA" id="ARBA00022692"/>
    </source>
</evidence>
<keyword evidence="3" id="KW-1003">Cell membrane</keyword>
<dbReference type="GO" id="GO:0005886">
    <property type="term" value="C:plasma membrane"/>
    <property type="evidence" value="ECO:0007669"/>
    <property type="project" value="UniProtKB-SubCell"/>
</dbReference>
<comment type="catalytic activity">
    <reaction evidence="19">
        <text>L-seryl-[protein] + ATP = O-phospho-L-seryl-[protein] + ADP + H(+)</text>
        <dbReference type="Rhea" id="RHEA:17989"/>
        <dbReference type="Rhea" id="RHEA-COMP:9863"/>
        <dbReference type="Rhea" id="RHEA-COMP:11604"/>
        <dbReference type="ChEBI" id="CHEBI:15378"/>
        <dbReference type="ChEBI" id="CHEBI:29999"/>
        <dbReference type="ChEBI" id="CHEBI:30616"/>
        <dbReference type="ChEBI" id="CHEBI:83421"/>
        <dbReference type="ChEBI" id="CHEBI:456216"/>
        <dbReference type="EC" id="2.7.11.1"/>
    </reaction>
</comment>
<dbReference type="InterPro" id="IPR003591">
    <property type="entry name" value="Leu-rich_rpt_typical-subtyp"/>
</dbReference>